<dbReference type="PROSITE" id="PS51159">
    <property type="entry name" value="CBM21"/>
    <property type="match status" value="1"/>
</dbReference>
<reference evidence="4" key="1">
    <citation type="submission" date="2025-08" db="UniProtKB">
        <authorList>
            <consortium name="Ensembl"/>
        </authorList>
    </citation>
    <scope>IDENTIFICATION</scope>
</reference>
<keyword evidence="2" id="KW-0812">Transmembrane</keyword>
<dbReference type="GO" id="GO:0000164">
    <property type="term" value="C:protein phosphatase type 1 complex"/>
    <property type="evidence" value="ECO:0007669"/>
    <property type="project" value="TreeGrafter"/>
</dbReference>
<dbReference type="InterPro" id="IPR005036">
    <property type="entry name" value="CBM21_dom"/>
</dbReference>
<feature type="transmembrane region" description="Helical" evidence="2">
    <location>
        <begin position="1055"/>
        <end position="1088"/>
    </location>
</feature>
<reference evidence="4" key="2">
    <citation type="submission" date="2025-09" db="UniProtKB">
        <authorList>
            <consortium name="Ensembl"/>
        </authorList>
    </citation>
    <scope>IDENTIFICATION</scope>
</reference>
<feature type="region of interest" description="Disordered" evidence="1">
    <location>
        <begin position="878"/>
        <end position="909"/>
    </location>
</feature>
<dbReference type="Proteomes" id="UP000694403">
    <property type="component" value="Unplaced"/>
</dbReference>
<evidence type="ECO:0000256" key="1">
    <source>
        <dbReference type="SAM" id="MobiDB-lite"/>
    </source>
</evidence>
<dbReference type="GO" id="GO:0008157">
    <property type="term" value="F:protein phosphatase 1 binding"/>
    <property type="evidence" value="ECO:0007669"/>
    <property type="project" value="TreeGrafter"/>
</dbReference>
<dbReference type="Ensembl" id="ENSCSRT00000014735.1">
    <property type="protein sequence ID" value="ENSCSRP00000014141.1"/>
    <property type="gene ID" value="ENSCSRG00000010741.1"/>
</dbReference>
<keyword evidence="5" id="KW-1185">Reference proteome</keyword>
<dbReference type="GO" id="GO:2001069">
    <property type="term" value="F:glycogen binding"/>
    <property type="evidence" value="ECO:0007669"/>
    <property type="project" value="TreeGrafter"/>
</dbReference>
<dbReference type="InterPro" id="IPR050782">
    <property type="entry name" value="PP1_regulatory_subunit_3"/>
</dbReference>
<feature type="region of interest" description="Disordered" evidence="1">
    <location>
        <begin position="751"/>
        <end position="771"/>
    </location>
</feature>
<evidence type="ECO:0000256" key="2">
    <source>
        <dbReference type="SAM" id="Phobius"/>
    </source>
</evidence>
<dbReference type="AlphaFoldDB" id="A0A8C3SEZ7"/>
<evidence type="ECO:0000313" key="5">
    <source>
        <dbReference type="Proteomes" id="UP000694403"/>
    </source>
</evidence>
<evidence type="ECO:0000259" key="3">
    <source>
        <dbReference type="PROSITE" id="PS51159"/>
    </source>
</evidence>
<dbReference type="Gene3D" id="2.60.40.2440">
    <property type="entry name" value="Carbohydrate binding type-21 domain"/>
    <property type="match status" value="1"/>
</dbReference>
<dbReference type="InterPro" id="IPR038175">
    <property type="entry name" value="CBM21_dom_sf"/>
</dbReference>
<dbReference type="Pfam" id="PF03370">
    <property type="entry name" value="CBM_21"/>
    <property type="match status" value="1"/>
</dbReference>
<accession>A0A8C3SEZ7</accession>
<name>A0A8C3SEZ7_CHESE</name>
<feature type="domain" description="CBM21" evidence="3">
    <location>
        <begin position="124"/>
        <end position="232"/>
    </location>
</feature>
<feature type="compositionally biased region" description="Basic and acidic residues" evidence="1">
    <location>
        <begin position="756"/>
        <end position="771"/>
    </location>
</feature>
<dbReference type="PANTHER" id="PTHR12307">
    <property type="entry name" value="PROTEIN PHOSPHATASE 1 REGULATORY SUBUNIT"/>
    <property type="match status" value="1"/>
</dbReference>
<dbReference type="GO" id="GO:0005979">
    <property type="term" value="P:regulation of glycogen biosynthetic process"/>
    <property type="evidence" value="ECO:0007669"/>
    <property type="project" value="TreeGrafter"/>
</dbReference>
<sequence length="1101" mass="125221">MESFEEPSQIRRDNLLEVPALNDSLSEDEDIKETLKPRFSPLPRRRNSASSEDMEPEPPSTITRKVSFADAFGFDLVSVKEFNTWDVPIVSQNDDLEVQVLTTEEYFLSPLFILPASQEDLLQKVRVQKVLLESIEFLPGITCMKGIIRVLNVSFEKLIYVRMSLDDWLTYYDILAEYVPNSYDGETDQFFFKISLVPPYQRNGAKVEFCIRYETSVGTFWANNDDKNYILLCHKKETVQEVDDASREEATDKYIKGCLKTTNKQSQWMLNYIFVNSSEAKIPEIVYSYEKDKDIEPHRENVKDINVECNEDNKGDNEKELELLLSQQFTRTRGTSSRDERNLYTTEPVNFPNEAQRLENKLTLMETGTDLLRQPVPISSPSENTIQELGEELHDNKKYSIRYDYSQPLAEELSAGSVNNCEQPLECIGTKTISSEHDELMQLNTCVTEALDDNANPAPEQHILQTSHLMLASVLPDSDKHEEKDEMILSNDQVHLRGDIYADAFAHSDISIDSSKISKRDYNSDIGKEEEEIKLDELGLIKEQESDTIAPKLFSVHGQYITETKTTTLPSASDTKHEAKPSQAEDRLISHVADERRAEDTHEFKEFTWLKDRGSSDNRNPCQLQIEKSDSMVTDDQSRVVCENQRWSGSGSQPVERESEINRTEQIKEQTDGEVMLGMREKTRYLNVTPTEELFTCQETVRCEKSSVAEHGNTEEAEAGTAYIIKTTSESASEKMSAGEKAVIAKLPQETAVSDRPTEEKETAFDTHEGRNDGSHYTLCQRNTVGVLYDTEFEKESVLDIYNAHVRETLQGEIMSVCNTKEKVSKAEHDTGNNPPVEETLRTSAIEGKAGLQEDLYSEESPKAPPNPKQFLYSDEAEELHKEESISGTISHSGAKGETKTPPSDTNIVPTPAFKSIANISADSGYYFNLPGEMTCINKNTSAEVEHKEVLETSVMLTSSDGRERNIGQCFHQTEFRQEESLGPIILISEPTEEIEETSSESEGLIPEGKILNWPDDSEHENQHISDSSDISDQKSEAHSLPSESLVLKHISYRIFYFLLFVVFLVTIYHYDLMVCFALYLFSLYWLYWEGGRRKESVKKE</sequence>
<dbReference type="PANTHER" id="PTHR12307:SF2">
    <property type="entry name" value="PROTEIN PHOSPHATASE 1 REGULATORY SUBUNIT 3A"/>
    <property type="match status" value="1"/>
</dbReference>
<proteinExistence type="predicted"/>
<protein>
    <submittedName>
        <fullName evidence="4">Protein phosphatase 1 regulatory subunit 3A</fullName>
    </submittedName>
</protein>
<dbReference type="CDD" id="cd22255">
    <property type="entry name" value="PBD_PPP1R3A"/>
    <property type="match status" value="1"/>
</dbReference>
<organism evidence="4 5">
    <name type="scientific">Chelydra serpentina</name>
    <name type="common">Snapping turtle</name>
    <name type="synonym">Testudo serpentina</name>
    <dbReference type="NCBI Taxonomy" id="8475"/>
    <lineage>
        <taxon>Eukaryota</taxon>
        <taxon>Metazoa</taxon>
        <taxon>Chordata</taxon>
        <taxon>Craniata</taxon>
        <taxon>Vertebrata</taxon>
        <taxon>Euteleostomi</taxon>
        <taxon>Archelosauria</taxon>
        <taxon>Testudinata</taxon>
        <taxon>Testudines</taxon>
        <taxon>Cryptodira</taxon>
        <taxon>Durocryptodira</taxon>
        <taxon>Americhelydia</taxon>
        <taxon>Chelydroidea</taxon>
        <taxon>Chelydridae</taxon>
        <taxon>Chelydra</taxon>
    </lineage>
</organism>
<keyword evidence="2" id="KW-1133">Transmembrane helix</keyword>
<evidence type="ECO:0000313" key="4">
    <source>
        <dbReference type="Ensembl" id="ENSCSRP00000014141.1"/>
    </source>
</evidence>
<feature type="region of interest" description="Disordered" evidence="1">
    <location>
        <begin position="1"/>
        <end position="60"/>
    </location>
</feature>
<keyword evidence="2" id="KW-0472">Membrane</keyword>